<reference evidence="10" key="1">
    <citation type="submission" date="2011-07" db="UniProtKB">
        <authorList>
            <consortium name="Ensembl"/>
        </authorList>
    </citation>
    <scope>IDENTIFICATION</scope>
    <source>
        <strain evidence="10">Tuebingen</strain>
    </source>
</reference>
<protein>
    <submittedName>
        <fullName evidence="10">Keratin 18a, tandem duplicate 2</fullName>
    </submittedName>
</protein>
<dbReference type="InterPro" id="IPR018039">
    <property type="entry name" value="IF_conserved"/>
</dbReference>
<dbReference type="InterPro" id="IPR039008">
    <property type="entry name" value="IF_rod_dom"/>
</dbReference>
<dbReference type="STRING" id="7955.ENSDARP00000075636"/>
<dbReference type="HOGENOM" id="CLU_012560_8_1_1"/>
<evidence type="ECO:0000313" key="11">
    <source>
        <dbReference type="ZFIN" id="ZDB-GENE-090312-205"/>
    </source>
</evidence>
<dbReference type="Gene3D" id="1.20.5.170">
    <property type="match status" value="1"/>
</dbReference>
<feature type="domain" description="IF rod" evidence="9">
    <location>
        <begin position="93"/>
        <end position="404"/>
    </location>
</feature>
<proteinExistence type="inferred from homology"/>
<evidence type="ECO:0000313" key="10">
    <source>
        <dbReference type="Ensembl" id="ENSDARP00000075636"/>
    </source>
</evidence>
<dbReference type="Gene3D" id="1.20.5.500">
    <property type="entry name" value="Single helix bin"/>
    <property type="match status" value="1"/>
</dbReference>
<comment type="similarity">
    <text evidence="7">Belongs to the intermediate filament family.</text>
</comment>
<sequence>MCLLYVNLKTIKISHLSEPAIASDLLSIENPSLAKMQSFSANKRTYRMSSEDLGGLRPTFYSWRSAGNRGSFSKDIFGSTNVQTGVVGNVGNEKVTMQILNERLASYLEKVRILEKANGDLEVKIRQVMEKKGPDTTDYSHFQVTLDKLRKEILEMIMRNVNVNLQIDNAKLAAEDFKIKFENEFQQRQCVEADINALRKMLDDTNVARLHLENDVEGLKVELIEIKKQHQLELSALNGQITQSGVQVDINAPKGQDLAKIMEEMRANYEKIVLKNQEELKAWHESKISVVQVQVTENTAALKEASTQLSVSRRRMQTLETDLQTLTGSRASLEEALNETKLRYGMQVEQFNNIILLRESELKQLRDDIQRQSLDYQVLFNIKMELEAEIATYKRLLDGEETLQNRSVSETVTRTTMETKILS</sequence>
<dbReference type="SMART" id="SM01391">
    <property type="entry name" value="Filament"/>
    <property type="match status" value="1"/>
</dbReference>
<dbReference type="SUPFAM" id="SSF64593">
    <property type="entry name" value="Intermediate filament protein, coiled coil region"/>
    <property type="match status" value="2"/>
</dbReference>
<feature type="coiled-coil region" evidence="8">
    <location>
        <begin position="302"/>
        <end position="343"/>
    </location>
</feature>
<feature type="coiled-coil region" evidence="8">
    <location>
        <begin position="97"/>
        <end position="131"/>
    </location>
</feature>
<dbReference type="InterPro" id="IPR002957">
    <property type="entry name" value="Keratin_I"/>
</dbReference>
<dbReference type="AGR" id="ZFIN:ZDB-GENE-090312-205"/>
<evidence type="ECO:0000256" key="3">
    <source>
        <dbReference type="ARBA" id="ARBA00022754"/>
    </source>
</evidence>
<comment type="subunit">
    <text evidence="6">Heterotetramer of two type I and two type II keratins. Keratin-18 associates with keratin-8.</text>
</comment>
<dbReference type="PaxDb" id="7955-ENSDARP00000075636"/>
<dbReference type="PROSITE" id="PS00226">
    <property type="entry name" value="IF_ROD_1"/>
    <property type="match status" value="1"/>
</dbReference>
<dbReference type="OrthoDB" id="2441647at2759"/>
<dbReference type="GeneTree" id="ENSGT00940000163961"/>
<dbReference type="Ensembl" id="ENSDART00000187994.1">
    <property type="protein sequence ID" value="ENSDARP00000145492.1"/>
    <property type="gene ID" value="ENSDARG00000111317.1"/>
</dbReference>
<accession>F1R5D5</accession>
<evidence type="ECO:0000256" key="7">
    <source>
        <dbReference type="RuleBase" id="RU000685"/>
    </source>
</evidence>
<keyword evidence="4 8" id="KW-0175">Coiled coil</keyword>
<dbReference type="GO" id="GO:0005198">
    <property type="term" value="F:structural molecule activity"/>
    <property type="evidence" value="ECO:0007669"/>
    <property type="project" value="InterPro"/>
</dbReference>
<evidence type="ECO:0000256" key="1">
    <source>
        <dbReference type="ARBA" id="ARBA00022553"/>
    </source>
</evidence>
<dbReference type="GO" id="GO:0005882">
    <property type="term" value="C:intermediate filament"/>
    <property type="evidence" value="ECO:0007669"/>
    <property type="project" value="UniProtKB-KW"/>
</dbReference>
<evidence type="ECO:0000256" key="6">
    <source>
        <dbReference type="ARBA" id="ARBA00038630"/>
    </source>
</evidence>
<dbReference type="PROSITE" id="PS51842">
    <property type="entry name" value="IF_ROD_2"/>
    <property type="match status" value="1"/>
</dbReference>
<dbReference type="eggNOG" id="ENOG502QUS8">
    <property type="taxonomic scope" value="Eukaryota"/>
</dbReference>
<dbReference type="AlphaFoldDB" id="F1R5D5"/>
<dbReference type="Ensembl" id="ENSDART00000081193.6">
    <property type="protein sequence ID" value="ENSDARP00000075636.5"/>
    <property type="gene ID" value="ENSDARG00000058332.6"/>
</dbReference>
<organism evidence="10">
    <name type="scientific">Danio rerio</name>
    <name type="common">Zebrafish</name>
    <name type="synonym">Brachydanio rerio</name>
    <dbReference type="NCBI Taxonomy" id="7955"/>
    <lineage>
        <taxon>Eukaryota</taxon>
        <taxon>Metazoa</taxon>
        <taxon>Chordata</taxon>
        <taxon>Craniata</taxon>
        <taxon>Vertebrata</taxon>
        <taxon>Euteleostomi</taxon>
        <taxon>Actinopterygii</taxon>
        <taxon>Neopterygii</taxon>
        <taxon>Teleostei</taxon>
        <taxon>Ostariophysi</taxon>
        <taxon>Cypriniformes</taxon>
        <taxon>Danionidae</taxon>
        <taxon>Danioninae</taxon>
        <taxon>Danio</taxon>
    </lineage>
</organism>
<dbReference type="PANTHER" id="PTHR23239:SF349">
    <property type="entry name" value="KERATIN, TYPE I CYTOSKELETAL 18"/>
    <property type="match status" value="1"/>
</dbReference>
<evidence type="ECO:0000256" key="2">
    <source>
        <dbReference type="ARBA" id="ARBA00022744"/>
    </source>
</evidence>
<evidence type="ECO:0000256" key="4">
    <source>
        <dbReference type="ARBA" id="ARBA00023054"/>
    </source>
</evidence>
<dbReference type="FunFam" id="1.20.5.170:FF:000002">
    <property type="entry name" value="Type I keratin KA11"/>
    <property type="match status" value="1"/>
</dbReference>
<dbReference type="PRINTS" id="PR01248">
    <property type="entry name" value="TYPE1KERATIN"/>
</dbReference>
<comment type="function">
    <text evidence="5">When phosphorylated, plays a role in filament reorganization.</text>
</comment>
<dbReference type="SMR" id="F1R5D5"/>
<reference evidence="10" key="2">
    <citation type="journal article" date="2013" name="Nature">
        <title>The zebrafish reference genome sequence and its relationship to the human genome.</title>
        <authorList>
            <consortium name="Genome Reference Consortium Zebrafish"/>
            <person name="Howe K."/>
            <person name="Clark M.D."/>
            <person name="Torroja C.F."/>
            <person name="Torrance J."/>
            <person name="Berthelot C."/>
            <person name="Muffato M."/>
            <person name="Collins J.E."/>
            <person name="Humphray S."/>
            <person name="McLaren K."/>
            <person name="Matthews L."/>
            <person name="McLaren S."/>
            <person name="Sealy I."/>
            <person name="Caccamo M."/>
            <person name="Churcher C."/>
            <person name="Scott C."/>
            <person name="Barrett J.C."/>
            <person name="Koch R."/>
            <person name="Rauch G.J."/>
            <person name="White S."/>
            <person name="Chow W."/>
            <person name="Kilian B."/>
            <person name="Quintais L.T."/>
            <person name="Guerra-Assuncao J.A."/>
            <person name="Zhou Y."/>
            <person name="Gu Y."/>
            <person name="Yen J."/>
            <person name="Vogel J.H."/>
            <person name="Eyre T."/>
            <person name="Redmond S."/>
            <person name="Banerjee R."/>
            <person name="Chi J."/>
            <person name="Fu B."/>
            <person name="Langley E."/>
            <person name="Maguire S.F."/>
            <person name="Laird G.K."/>
            <person name="Lloyd D."/>
            <person name="Kenyon E."/>
            <person name="Donaldson S."/>
            <person name="Sehra H."/>
            <person name="Almeida-King J."/>
            <person name="Loveland J."/>
            <person name="Trevanion S."/>
            <person name="Jones M."/>
            <person name="Quail M."/>
            <person name="Willey D."/>
            <person name="Hunt A."/>
            <person name="Burton J."/>
            <person name="Sims S."/>
            <person name="McLay K."/>
            <person name="Plumb B."/>
            <person name="Davis J."/>
            <person name="Clee C."/>
            <person name="Oliver K."/>
            <person name="Clark R."/>
            <person name="Riddle C."/>
            <person name="Elliot D."/>
            <person name="Eliott D."/>
            <person name="Threadgold G."/>
            <person name="Harden G."/>
            <person name="Ware D."/>
            <person name="Begum S."/>
            <person name="Mortimore B."/>
            <person name="Mortimer B."/>
            <person name="Kerry G."/>
            <person name="Heath P."/>
            <person name="Phillimore B."/>
            <person name="Tracey A."/>
            <person name="Corby N."/>
            <person name="Dunn M."/>
            <person name="Johnson C."/>
            <person name="Wood J."/>
            <person name="Clark S."/>
            <person name="Pelan S."/>
            <person name="Griffiths G."/>
            <person name="Smith M."/>
            <person name="Glithero R."/>
            <person name="Howden P."/>
            <person name="Barker N."/>
            <person name="Lloyd C."/>
            <person name="Stevens C."/>
            <person name="Harley J."/>
            <person name="Holt K."/>
            <person name="Panagiotidis G."/>
            <person name="Lovell J."/>
            <person name="Beasley H."/>
            <person name="Henderson C."/>
            <person name="Gordon D."/>
            <person name="Auger K."/>
            <person name="Wright D."/>
            <person name="Collins J."/>
            <person name="Raisen C."/>
            <person name="Dyer L."/>
            <person name="Leung K."/>
            <person name="Robertson L."/>
            <person name="Ambridge K."/>
            <person name="Leongamornlert D."/>
            <person name="McGuire S."/>
            <person name="Gilderthorp R."/>
            <person name="Griffiths C."/>
            <person name="Manthravadi D."/>
            <person name="Nichol S."/>
            <person name="Barker G."/>
            <person name="Whitehead S."/>
            <person name="Kay M."/>
            <person name="Brown J."/>
            <person name="Murnane C."/>
            <person name="Gray E."/>
            <person name="Humphries M."/>
            <person name="Sycamore N."/>
            <person name="Barker D."/>
            <person name="Saunders D."/>
            <person name="Wallis J."/>
            <person name="Babbage A."/>
            <person name="Hammond S."/>
            <person name="Mashreghi-Mohammadi M."/>
            <person name="Barr L."/>
            <person name="Martin S."/>
            <person name="Wray P."/>
            <person name="Ellington A."/>
            <person name="Matthews N."/>
            <person name="Ellwood M."/>
            <person name="Woodmansey R."/>
            <person name="Clark G."/>
            <person name="Cooper J."/>
            <person name="Cooper J."/>
            <person name="Tromans A."/>
            <person name="Grafham D."/>
            <person name="Skuce C."/>
            <person name="Pandian R."/>
            <person name="Andrews R."/>
            <person name="Harrison E."/>
            <person name="Kimberley A."/>
            <person name="Garnett J."/>
            <person name="Fosker N."/>
            <person name="Hall R."/>
            <person name="Garner P."/>
            <person name="Kelly D."/>
            <person name="Bird C."/>
            <person name="Palmer S."/>
            <person name="Gehring I."/>
            <person name="Berger A."/>
            <person name="Dooley C.M."/>
            <person name="Ersan-Urun Z."/>
            <person name="Eser C."/>
            <person name="Geiger H."/>
            <person name="Geisler M."/>
            <person name="Karotki L."/>
            <person name="Kirn A."/>
            <person name="Konantz J."/>
            <person name="Konantz M."/>
            <person name="Oberlander M."/>
            <person name="Rudolph-Geiger S."/>
            <person name="Teucke M."/>
            <person name="Lanz C."/>
            <person name="Raddatz G."/>
            <person name="Osoegawa K."/>
            <person name="Zhu B."/>
            <person name="Rapp A."/>
            <person name="Widaa S."/>
            <person name="Langford C."/>
            <person name="Yang F."/>
            <person name="Schuster S.C."/>
            <person name="Carter N.P."/>
            <person name="Harrow J."/>
            <person name="Ning Z."/>
            <person name="Herrero J."/>
            <person name="Searle S.M."/>
            <person name="Enright A."/>
            <person name="Geisler R."/>
            <person name="Plasterk R.H."/>
            <person name="Lee C."/>
            <person name="Westerfield M."/>
            <person name="de Jong P.J."/>
            <person name="Zon L.I."/>
            <person name="Postlethwait J.H."/>
            <person name="Nusslein-Volhard C."/>
            <person name="Hubbard T.J."/>
            <person name="Roest Crollius H."/>
            <person name="Rogers J."/>
            <person name="Stemple D.L."/>
        </authorList>
    </citation>
    <scope>NUCLEOTIDE SEQUENCE [LARGE SCALE GENOMIC DNA]</scope>
    <source>
        <strain evidence="10">Tuebingen</strain>
    </source>
</reference>
<dbReference type="EMBL" id="CR450756">
    <property type="status" value="NOT_ANNOTATED_CDS"/>
    <property type="molecule type" value="Genomic_DNA"/>
</dbReference>
<dbReference type="ZFIN" id="ZDB-GENE-090312-205">
    <property type="gene designation" value="krt18a.2"/>
</dbReference>
<keyword evidence="2" id="KW-0416">Keratin</keyword>
<evidence type="ECO:0000256" key="5">
    <source>
        <dbReference type="ARBA" id="ARBA00037340"/>
    </source>
</evidence>
<dbReference type="Gene3D" id="1.20.5.1160">
    <property type="entry name" value="Vasodilator-stimulated phosphoprotein"/>
    <property type="match status" value="1"/>
</dbReference>
<name>F1R5D5_DANRE</name>
<evidence type="ECO:0000259" key="9">
    <source>
        <dbReference type="PROSITE" id="PS51842"/>
    </source>
</evidence>
<dbReference type="Pfam" id="PF00038">
    <property type="entry name" value="Filament"/>
    <property type="match status" value="1"/>
</dbReference>
<keyword evidence="3 7" id="KW-0403">Intermediate filament</keyword>
<dbReference type="Bgee" id="ENSDARG00000058332">
    <property type="expression patterns" value="Expressed in intestine and 5 other cell types or tissues"/>
</dbReference>
<evidence type="ECO:0000256" key="8">
    <source>
        <dbReference type="SAM" id="Coils"/>
    </source>
</evidence>
<dbReference type="OMA" id="THYAMQM"/>
<gene>
    <name evidence="10 11" type="primary">krt18a.2</name>
</gene>
<keyword evidence="1" id="KW-0597">Phosphoprotein</keyword>
<dbReference type="PANTHER" id="PTHR23239">
    <property type="entry name" value="INTERMEDIATE FILAMENT"/>
    <property type="match status" value="1"/>
</dbReference>